<protein>
    <submittedName>
        <fullName evidence="1">Uncharacterized protein</fullName>
    </submittedName>
</protein>
<evidence type="ECO:0000313" key="1">
    <source>
        <dbReference type="EMBL" id="KPK64865.1"/>
    </source>
</evidence>
<reference evidence="1 2" key="1">
    <citation type="journal article" date="2015" name="Microbiome">
        <title>Genomic resolution of linkages in carbon, nitrogen, and sulfur cycling among widespread estuary sediment bacteria.</title>
        <authorList>
            <person name="Baker B.J."/>
            <person name="Lazar C.S."/>
            <person name="Teske A.P."/>
            <person name="Dick G.J."/>
        </authorList>
    </citation>
    <scope>NUCLEOTIDE SEQUENCE [LARGE SCALE GENOMIC DNA]</scope>
    <source>
        <strain evidence="1">SM23_42</strain>
    </source>
</reference>
<dbReference type="EMBL" id="LJUJ01000001">
    <property type="protein sequence ID" value="KPK64865.1"/>
    <property type="molecule type" value="Genomic_DNA"/>
</dbReference>
<evidence type="ECO:0000313" key="2">
    <source>
        <dbReference type="Proteomes" id="UP000051373"/>
    </source>
</evidence>
<sequence length="201" mass="23515">MFPACKIVSNVDKFVAVCRQWNGKRNVYVGLRDRRATLRSCGRTEDIIAIQAVALDIDPVREPDTPSTKNELDAAIRLSETIAGWFEETGYVRPWIAVTGNGCCLYFFLPSKRINDGNRLRMTKRIVNFERWVRSNFKTEMEKHNCNIDSMYDLPRIVRVIGTYNIKGKNTTNRPWRLSYWLHKKTQRAVDQRLLGRLQRF</sequence>
<dbReference type="Proteomes" id="UP000051373">
    <property type="component" value="Unassembled WGS sequence"/>
</dbReference>
<gene>
    <name evidence="1" type="ORF">AMJ83_01470</name>
</gene>
<organism evidence="1 2">
    <name type="scientific">candidate division WOR_3 bacterium SM23_42</name>
    <dbReference type="NCBI Taxonomy" id="1703779"/>
    <lineage>
        <taxon>Bacteria</taxon>
        <taxon>Bacteria division WOR-3</taxon>
    </lineage>
</organism>
<dbReference type="AlphaFoldDB" id="A0A0S8FWY9"/>
<comment type="caution">
    <text evidence="1">The sequence shown here is derived from an EMBL/GenBank/DDBJ whole genome shotgun (WGS) entry which is preliminary data.</text>
</comment>
<name>A0A0S8FWY9_UNCW3</name>
<proteinExistence type="predicted"/>
<dbReference type="STRING" id="1703779.AMJ83_01470"/>
<accession>A0A0S8FWY9</accession>